<gene>
    <name evidence="7" type="ORF">Cgig2_001330</name>
</gene>
<comment type="subcellular location">
    <subcellularLocation>
        <location evidence="1">Secreted</location>
    </subcellularLocation>
</comment>
<comment type="similarity">
    <text evidence="2">Belongs to the plant rapid alkalinization factor (RALF) family.</text>
</comment>
<dbReference type="Proteomes" id="UP001153076">
    <property type="component" value="Unassembled WGS sequence"/>
</dbReference>
<dbReference type="GO" id="GO:0005576">
    <property type="term" value="C:extracellular region"/>
    <property type="evidence" value="ECO:0007669"/>
    <property type="project" value="UniProtKB-SubCell"/>
</dbReference>
<keyword evidence="6" id="KW-1015">Disulfide bond</keyword>
<reference evidence="7" key="1">
    <citation type="submission" date="2022-04" db="EMBL/GenBank/DDBJ databases">
        <title>Carnegiea gigantea Genome sequencing and assembly v2.</title>
        <authorList>
            <person name="Copetti D."/>
            <person name="Sanderson M.J."/>
            <person name="Burquez A."/>
            <person name="Wojciechowski M.F."/>
        </authorList>
    </citation>
    <scope>NUCLEOTIDE SEQUENCE</scope>
    <source>
        <strain evidence="7">SGP5-SGP5p</strain>
        <tissue evidence="7">Aerial part</tissue>
    </source>
</reference>
<evidence type="ECO:0000313" key="7">
    <source>
        <dbReference type="EMBL" id="KAJ8449674.1"/>
    </source>
</evidence>
<dbReference type="InterPro" id="IPR008801">
    <property type="entry name" value="RALF"/>
</dbReference>
<keyword evidence="5" id="KW-0732">Signal</keyword>
<dbReference type="PANTHER" id="PTHR33136:SF4">
    <property type="entry name" value="PROTEIN RALF-LIKE 32"/>
    <property type="match status" value="1"/>
</dbReference>
<proteinExistence type="inferred from homology"/>
<evidence type="ECO:0000256" key="1">
    <source>
        <dbReference type="ARBA" id="ARBA00004613"/>
    </source>
</evidence>
<comment type="caution">
    <text evidence="7">The sequence shown here is derived from an EMBL/GenBank/DDBJ whole genome shotgun (WGS) entry which is preliminary data.</text>
</comment>
<dbReference type="Pfam" id="PF05498">
    <property type="entry name" value="RALF"/>
    <property type="match status" value="1"/>
</dbReference>
<dbReference type="GO" id="GO:0009506">
    <property type="term" value="C:plasmodesma"/>
    <property type="evidence" value="ECO:0007669"/>
    <property type="project" value="TreeGrafter"/>
</dbReference>
<dbReference type="EMBL" id="JAKOGI010000019">
    <property type="protein sequence ID" value="KAJ8449674.1"/>
    <property type="molecule type" value="Genomic_DNA"/>
</dbReference>
<keyword evidence="8" id="KW-1185">Reference proteome</keyword>
<evidence type="ECO:0000256" key="4">
    <source>
        <dbReference type="ARBA" id="ARBA00022702"/>
    </source>
</evidence>
<keyword evidence="3" id="KW-0964">Secreted</keyword>
<keyword evidence="4" id="KW-0372">Hormone</keyword>
<evidence type="ECO:0000256" key="5">
    <source>
        <dbReference type="ARBA" id="ARBA00022729"/>
    </source>
</evidence>
<dbReference type="OrthoDB" id="1921542at2759"/>
<dbReference type="PANTHER" id="PTHR33136">
    <property type="entry name" value="RAPID ALKALINIZATION FACTOR-LIKE"/>
    <property type="match status" value="1"/>
</dbReference>
<dbReference type="GO" id="GO:0019722">
    <property type="term" value="P:calcium-mediated signaling"/>
    <property type="evidence" value="ECO:0007669"/>
    <property type="project" value="TreeGrafter"/>
</dbReference>
<evidence type="ECO:0000256" key="6">
    <source>
        <dbReference type="ARBA" id="ARBA00023157"/>
    </source>
</evidence>
<sequence length="165" mass="18355">MKARQNISEEKIQRDMEHLLICLALICLSIRGYSTMAKMTDSDSHCNGTIAECQAENEMLMSSEIVRRLFEQRKYISIGALSRDQPACSGGPRGQAYSRNDDCLPPEANPYHRPCSKSDKLMNPKLKLNIIKLDIMMISKSLAFNESSAASSKADRLLSAIIAAK</sequence>
<dbReference type="GO" id="GO:0005179">
    <property type="term" value="F:hormone activity"/>
    <property type="evidence" value="ECO:0007669"/>
    <property type="project" value="UniProtKB-KW"/>
</dbReference>
<organism evidence="7 8">
    <name type="scientific">Carnegiea gigantea</name>
    <dbReference type="NCBI Taxonomy" id="171969"/>
    <lineage>
        <taxon>Eukaryota</taxon>
        <taxon>Viridiplantae</taxon>
        <taxon>Streptophyta</taxon>
        <taxon>Embryophyta</taxon>
        <taxon>Tracheophyta</taxon>
        <taxon>Spermatophyta</taxon>
        <taxon>Magnoliopsida</taxon>
        <taxon>eudicotyledons</taxon>
        <taxon>Gunneridae</taxon>
        <taxon>Pentapetalae</taxon>
        <taxon>Caryophyllales</taxon>
        <taxon>Cactineae</taxon>
        <taxon>Cactaceae</taxon>
        <taxon>Cactoideae</taxon>
        <taxon>Echinocereeae</taxon>
        <taxon>Carnegiea</taxon>
    </lineage>
</organism>
<name>A0A9Q1KU18_9CARY</name>
<evidence type="ECO:0000256" key="3">
    <source>
        <dbReference type="ARBA" id="ARBA00022525"/>
    </source>
</evidence>
<accession>A0A9Q1KU18</accession>
<evidence type="ECO:0000313" key="8">
    <source>
        <dbReference type="Proteomes" id="UP001153076"/>
    </source>
</evidence>
<dbReference type="AlphaFoldDB" id="A0A9Q1KU18"/>
<evidence type="ECO:0000256" key="2">
    <source>
        <dbReference type="ARBA" id="ARBA00009178"/>
    </source>
</evidence>
<protein>
    <submittedName>
        <fullName evidence="7">Uncharacterized protein</fullName>
    </submittedName>
</protein>